<dbReference type="AlphaFoldDB" id="A0A7G9YSR7"/>
<evidence type="ECO:0000313" key="9">
    <source>
        <dbReference type="EMBL" id="QNO51051.1"/>
    </source>
</evidence>
<feature type="binding site" evidence="8">
    <location>
        <position position="94"/>
    </location>
    <ligand>
        <name>Mg(2+)</name>
        <dbReference type="ChEBI" id="CHEBI:18420"/>
        <label>1</label>
        <note>catalytic</note>
    </ligand>
</feature>
<evidence type="ECO:0000256" key="3">
    <source>
        <dbReference type="ARBA" id="ARBA00022723"/>
    </source>
</evidence>
<evidence type="ECO:0000256" key="4">
    <source>
        <dbReference type="ARBA" id="ARBA00022801"/>
    </source>
</evidence>
<proteinExistence type="inferred from homology"/>
<dbReference type="Pfam" id="PF00459">
    <property type="entry name" value="Inositol_P"/>
    <property type="match status" value="1"/>
</dbReference>
<evidence type="ECO:0000256" key="6">
    <source>
        <dbReference type="ARBA" id="ARBA00023277"/>
    </source>
</evidence>
<dbReference type="Gene3D" id="3.30.540.10">
    <property type="entry name" value="Fructose-1,6-Bisphosphatase, subunit A, domain 1"/>
    <property type="match status" value="1"/>
</dbReference>
<sequence length="282" mass="32229">MREEYLSRMKHIAFMGGKIALELISSNSHCLKPDKSILTKADVEISKLSHSVISDLLKTSDHILIDEEDIENTKYLNKSYLDATSFIWVLDPIDGTRAFSNRMPNFGISIGLLKDMKPWLGVVYFPMLGELFYCDGKKSFFVQKAFTKSEKKVVITPIDQQITRQSIFICNDSFSEKFDWNFSECPLMSPLCAVLSLCWPAIGRGCGAFFGAHIWDFVGSWPIFLSGGLSLRSYQTGNEITKLDSRLFATESNDPWKLKEFYILSSERNFSLLRKKIIQKKH</sequence>
<dbReference type="SUPFAM" id="SSF56655">
    <property type="entry name" value="Carbohydrate phosphatase"/>
    <property type="match status" value="1"/>
</dbReference>
<reference evidence="9" key="1">
    <citation type="submission" date="2020-06" db="EMBL/GenBank/DDBJ databases">
        <title>Unique genomic features of the anaerobic methanotrophic archaea.</title>
        <authorList>
            <person name="Chadwick G.L."/>
            <person name="Skennerton C.T."/>
            <person name="Laso-Perez R."/>
            <person name="Leu A.O."/>
            <person name="Speth D.R."/>
            <person name="Yu H."/>
            <person name="Morgan-Lang C."/>
            <person name="Hatzenpichler R."/>
            <person name="Goudeau D."/>
            <person name="Malmstrom R."/>
            <person name="Brazelton W.J."/>
            <person name="Woyke T."/>
            <person name="Hallam S.J."/>
            <person name="Tyson G.W."/>
            <person name="Wegener G."/>
            <person name="Boetius A."/>
            <person name="Orphan V."/>
        </authorList>
    </citation>
    <scope>NUCLEOTIDE SEQUENCE</scope>
</reference>
<dbReference type="GO" id="GO:0006020">
    <property type="term" value="P:inositol metabolic process"/>
    <property type="evidence" value="ECO:0007669"/>
    <property type="project" value="TreeGrafter"/>
</dbReference>
<evidence type="ECO:0000256" key="8">
    <source>
        <dbReference type="PIRSR" id="PIRSR600760-2"/>
    </source>
</evidence>
<evidence type="ECO:0000256" key="7">
    <source>
        <dbReference type="ARBA" id="ARBA00038103"/>
    </source>
</evidence>
<protein>
    <recommendedName>
        <fullName evidence="2">fructose-bisphosphatase</fullName>
        <ecNumber evidence="2">3.1.3.11</ecNumber>
    </recommendedName>
</protein>
<gene>
    <name evidence="9" type="primary">cysQ</name>
    <name evidence="9" type="ORF">HCFNICHJ_00006</name>
</gene>
<keyword evidence="5 8" id="KW-0460">Magnesium</keyword>
<comment type="similarity">
    <text evidence="7">Belongs to the inositol monophosphatase superfamily. FBPase class 4 family.</text>
</comment>
<dbReference type="InterPro" id="IPR020583">
    <property type="entry name" value="Inositol_monoP_metal-BS"/>
</dbReference>
<organism evidence="9">
    <name type="scientific">Candidatus Methanophagaceae archaeon ANME-1 ERB6</name>
    <dbReference type="NCBI Taxonomy" id="2759912"/>
    <lineage>
        <taxon>Archaea</taxon>
        <taxon>Methanobacteriati</taxon>
        <taxon>Methanobacteriota</taxon>
        <taxon>Stenosarchaea group</taxon>
        <taxon>Methanomicrobia</taxon>
        <taxon>Candidatus Methanophagales</taxon>
        <taxon>Candidatus Methanophagaceae</taxon>
    </lineage>
</organism>
<comment type="cofactor">
    <cofactor evidence="8">
        <name>Mg(2+)</name>
        <dbReference type="ChEBI" id="CHEBI:18420"/>
    </cofactor>
</comment>
<keyword evidence="6" id="KW-0119">Carbohydrate metabolism</keyword>
<feature type="binding site" evidence="8">
    <location>
        <position position="93"/>
    </location>
    <ligand>
        <name>Mg(2+)</name>
        <dbReference type="ChEBI" id="CHEBI:18420"/>
        <label>2</label>
    </ligand>
</feature>
<evidence type="ECO:0000256" key="5">
    <source>
        <dbReference type="ARBA" id="ARBA00022842"/>
    </source>
</evidence>
<keyword evidence="4 9" id="KW-0378">Hydrolase</keyword>
<dbReference type="EC" id="3.1.3.11" evidence="2"/>
<evidence type="ECO:0000256" key="2">
    <source>
        <dbReference type="ARBA" id="ARBA00013093"/>
    </source>
</evidence>
<dbReference type="GO" id="GO:0046872">
    <property type="term" value="F:metal ion binding"/>
    <property type="evidence" value="ECO:0007669"/>
    <property type="project" value="UniProtKB-KW"/>
</dbReference>
<accession>A0A7G9YSR7</accession>
<feature type="binding site" evidence="8">
    <location>
        <position position="67"/>
    </location>
    <ligand>
        <name>Mg(2+)</name>
        <dbReference type="ChEBI" id="CHEBI:18420"/>
        <label>1</label>
        <note>catalytic</note>
    </ligand>
</feature>
<name>A0A7G9YSR7_9EURY</name>
<dbReference type="PANTHER" id="PTHR20854">
    <property type="entry name" value="INOSITOL MONOPHOSPHATASE"/>
    <property type="match status" value="1"/>
</dbReference>
<evidence type="ECO:0000256" key="1">
    <source>
        <dbReference type="ARBA" id="ARBA00001273"/>
    </source>
</evidence>
<dbReference type="PROSITE" id="PS00629">
    <property type="entry name" value="IMP_1"/>
    <property type="match status" value="1"/>
</dbReference>
<dbReference type="PANTHER" id="PTHR20854:SF4">
    <property type="entry name" value="INOSITOL-1-MONOPHOSPHATASE-RELATED"/>
    <property type="match status" value="1"/>
</dbReference>
<dbReference type="EMBL" id="MT631459">
    <property type="protein sequence ID" value="QNO51051.1"/>
    <property type="molecule type" value="Genomic_DNA"/>
</dbReference>
<dbReference type="GO" id="GO:0008934">
    <property type="term" value="F:inositol monophosphate 1-phosphatase activity"/>
    <property type="evidence" value="ECO:0007669"/>
    <property type="project" value="TreeGrafter"/>
</dbReference>
<dbReference type="GO" id="GO:0042132">
    <property type="term" value="F:fructose 1,6-bisphosphate 1-phosphatase activity"/>
    <property type="evidence" value="ECO:0007669"/>
    <property type="project" value="UniProtKB-EC"/>
</dbReference>
<dbReference type="InterPro" id="IPR000760">
    <property type="entry name" value="Inositol_monophosphatase-like"/>
</dbReference>
<keyword evidence="3 8" id="KW-0479">Metal-binding</keyword>
<dbReference type="GO" id="GO:0007165">
    <property type="term" value="P:signal transduction"/>
    <property type="evidence" value="ECO:0007669"/>
    <property type="project" value="TreeGrafter"/>
</dbReference>
<feature type="binding site" evidence="8">
    <location>
        <position position="91"/>
    </location>
    <ligand>
        <name>Mg(2+)</name>
        <dbReference type="ChEBI" id="CHEBI:18420"/>
        <label>1</label>
        <note>catalytic</note>
    </ligand>
</feature>
<comment type="catalytic activity">
    <reaction evidence="1">
        <text>beta-D-fructose 1,6-bisphosphate + H2O = beta-D-fructose 6-phosphate + phosphate</text>
        <dbReference type="Rhea" id="RHEA:11064"/>
        <dbReference type="ChEBI" id="CHEBI:15377"/>
        <dbReference type="ChEBI" id="CHEBI:32966"/>
        <dbReference type="ChEBI" id="CHEBI:43474"/>
        <dbReference type="ChEBI" id="CHEBI:57634"/>
        <dbReference type="EC" id="3.1.3.11"/>
    </reaction>
</comment>